<keyword evidence="1" id="KW-1133">Transmembrane helix</keyword>
<keyword evidence="3" id="KW-1185">Reference proteome</keyword>
<dbReference type="OrthoDB" id="9990332at2"/>
<dbReference type="AlphaFoldDB" id="A0A437KKH9"/>
<reference evidence="2 3" key="1">
    <citation type="submission" date="2019-01" db="EMBL/GenBank/DDBJ databases">
        <authorList>
            <person name="Chen W.-M."/>
        </authorList>
    </citation>
    <scope>NUCLEOTIDE SEQUENCE [LARGE SCALE GENOMIC DNA]</scope>
    <source>
        <strain evidence="2 3">BBQ-12</strain>
    </source>
</reference>
<evidence type="ECO:0000256" key="1">
    <source>
        <dbReference type="SAM" id="Phobius"/>
    </source>
</evidence>
<feature type="transmembrane region" description="Helical" evidence="1">
    <location>
        <begin position="7"/>
        <end position="27"/>
    </location>
</feature>
<dbReference type="EMBL" id="SACJ01000016">
    <property type="protein sequence ID" value="RVT71393.1"/>
    <property type="molecule type" value="Genomic_DNA"/>
</dbReference>
<sequence length="169" mass="19997">MIKIISASLGSLILLVLAYLVFMYFFMKPAEPIMEYQFPNMTYEQLETKISKLKSTELRGVFKLNSKQQKGDKQFDTRIVVLGKDSLRFWFITNSDPDYKFKTEERHSKSSIPWLEFIGVTTSESQLFDINYKNKEEHPELIQLFEDEFIKKINNGKVNVIERDFWDSL</sequence>
<proteinExistence type="predicted"/>
<dbReference type="Proteomes" id="UP000285211">
    <property type="component" value="Unassembled WGS sequence"/>
</dbReference>
<keyword evidence="1" id="KW-0472">Membrane</keyword>
<gene>
    <name evidence="2" type="ORF">EOD40_17285</name>
</gene>
<accession>A0A437KKH9</accession>
<evidence type="ECO:0000313" key="3">
    <source>
        <dbReference type="Proteomes" id="UP000285211"/>
    </source>
</evidence>
<organism evidence="2 3">
    <name type="scientific">Flavobacterium sufflavum</name>
    <dbReference type="NCBI Taxonomy" id="1921138"/>
    <lineage>
        <taxon>Bacteria</taxon>
        <taxon>Pseudomonadati</taxon>
        <taxon>Bacteroidota</taxon>
        <taxon>Flavobacteriia</taxon>
        <taxon>Flavobacteriales</taxon>
        <taxon>Flavobacteriaceae</taxon>
        <taxon>Flavobacterium</taxon>
    </lineage>
</organism>
<comment type="caution">
    <text evidence="2">The sequence shown here is derived from an EMBL/GenBank/DDBJ whole genome shotgun (WGS) entry which is preliminary data.</text>
</comment>
<evidence type="ECO:0000313" key="2">
    <source>
        <dbReference type="EMBL" id="RVT71393.1"/>
    </source>
</evidence>
<name>A0A437KKH9_9FLAO</name>
<keyword evidence="1" id="KW-0812">Transmembrane</keyword>
<dbReference type="RefSeq" id="WP_128197686.1">
    <property type="nucleotide sequence ID" value="NZ_SACJ01000016.1"/>
</dbReference>
<protein>
    <submittedName>
        <fullName evidence="2">Uncharacterized protein</fullName>
    </submittedName>
</protein>